<evidence type="ECO:0000313" key="3">
    <source>
        <dbReference type="EMBL" id="EZG43224.1"/>
    </source>
</evidence>
<dbReference type="VEuPathDB" id="CryptoDB:GNI_181810"/>
<keyword evidence="4" id="KW-1185">Reference proteome</keyword>
<evidence type="ECO:0000313" key="4">
    <source>
        <dbReference type="Proteomes" id="UP000019763"/>
    </source>
</evidence>
<protein>
    <submittedName>
        <fullName evidence="3">Transmembrane protein</fullName>
    </submittedName>
</protein>
<proteinExistence type="predicted"/>
<evidence type="ECO:0000256" key="1">
    <source>
        <dbReference type="SAM" id="Phobius"/>
    </source>
</evidence>
<feature type="chain" id="PRO_5001511817" evidence="2">
    <location>
        <begin position="22"/>
        <end position="250"/>
    </location>
</feature>
<keyword evidence="1 3" id="KW-0812">Transmembrane</keyword>
<accession>A0A023AWX8</accession>
<reference evidence="3" key="1">
    <citation type="submission" date="2013-12" db="EMBL/GenBank/DDBJ databases">
        <authorList>
            <person name="Omoto C.K."/>
            <person name="Sibley D."/>
            <person name="Venepally P."/>
            <person name="Hadjithomas M."/>
            <person name="Karamycheva S."/>
            <person name="Brunk B."/>
            <person name="Roos D."/>
            <person name="Caler E."/>
            <person name="Lorenzi H."/>
        </authorList>
    </citation>
    <scope>NUCLEOTIDE SEQUENCE</scope>
</reference>
<dbReference type="GeneID" id="22916096"/>
<sequence>MVATVWFAVGLLLAVAGPGSAGQGLPPSVFEVGEFGDPPVLVSPDPDEDFAAEDFAAAEYRESDDKLDSDLLDDDDDDYDLAGISCALISGECSACAKTRGCGYCESAGVCMDSRGPCAHARPVTWHWQCADHTRWWVVVLIALSMLVSCALTVGCCLKLVCCCCKTTPATYLTIYLFIRYFIRPTPDPKAKGKGGSVSEGKAPSNQAHTDHTFFLSGIEQVSATCCCKRNRSGALDDSDYTDSVLSGSL</sequence>
<organism evidence="3 4">
    <name type="scientific">Gregarina niphandrodes</name>
    <name type="common">Septate eugregarine</name>
    <dbReference type="NCBI Taxonomy" id="110365"/>
    <lineage>
        <taxon>Eukaryota</taxon>
        <taxon>Sar</taxon>
        <taxon>Alveolata</taxon>
        <taxon>Apicomplexa</taxon>
        <taxon>Conoidasida</taxon>
        <taxon>Gregarinasina</taxon>
        <taxon>Eugregarinorida</taxon>
        <taxon>Gregarinidae</taxon>
        <taxon>Gregarina</taxon>
    </lineage>
</organism>
<keyword evidence="2" id="KW-0732">Signal</keyword>
<feature type="transmembrane region" description="Helical" evidence="1">
    <location>
        <begin position="136"/>
        <end position="158"/>
    </location>
</feature>
<dbReference type="EMBL" id="AFNH02001374">
    <property type="protein sequence ID" value="EZG43224.1"/>
    <property type="molecule type" value="Genomic_DNA"/>
</dbReference>
<dbReference type="RefSeq" id="XP_011133524.1">
    <property type="nucleotide sequence ID" value="XM_011135222.1"/>
</dbReference>
<name>A0A023AWX8_GRENI</name>
<comment type="caution">
    <text evidence="3">The sequence shown here is derived from an EMBL/GenBank/DDBJ whole genome shotgun (WGS) entry which is preliminary data.</text>
</comment>
<evidence type="ECO:0000256" key="2">
    <source>
        <dbReference type="SAM" id="SignalP"/>
    </source>
</evidence>
<keyword evidence="1" id="KW-1133">Transmembrane helix</keyword>
<dbReference type="Proteomes" id="UP000019763">
    <property type="component" value="Unassembled WGS sequence"/>
</dbReference>
<dbReference type="AlphaFoldDB" id="A0A023AWX8"/>
<keyword evidence="1" id="KW-0472">Membrane</keyword>
<feature type="signal peptide" evidence="2">
    <location>
        <begin position="1"/>
        <end position="21"/>
    </location>
</feature>
<gene>
    <name evidence="3" type="ORF">GNI_181810</name>
</gene>